<dbReference type="GO" id="GO:0005634">
    <property type="term" value="C:nucleus"/>
    <property type="evidence" value="ECO:0007669"/>
    <property type="project" value="TreeGrafter"/>
</dbReference>
<dbReference type="GO" id="GO:0035861">
    <property type="term" value="C:site of double-strand break"/>
    <property type="evidence" value="ECO:0007669"/>
    <property type="project" value="TreeGrafter"/>
</dbReference>
<dbReference type="GO" id="GO:0071360">
    <property type="term" value="P:cellular response to exogenous dsRNA"/>
    <property type="evidence" value="ECO:0007669"/>
    <property type="project" value="TreeGrafter"/>
</dbReference>
<dbReference type="GO" id="GO:2000042">
    <property type="term" value="P:negative regulation of double-strand break repair via homologous recombination"/>
    <property type="evidence" value="ECO:0007669"/>
    <property type="project" value="TreeGrafter"/>
</dbReference>
<organism evidence="2">
    <name type="scientific">Callithrix jacchus</name>
    <name type="common">White-tufted-ear marmoset</name>
    <name type="synonym">Simia Jacchus</name>
    <dbReference type="NCBI Taxonomy" id="9483"/>
    <lineage>
        <taxon>Eukaryota</taxon>
        <taxon>Metazoa</taxon>
        <taxon>Chordata</taxon>
        <taxon>Craniata</taxon>
        <taxon>Vertebrata</taxon>
        <taxon>Euteleostomi</taxon>
        <taxon>Mammalia</taxon>
        <taxon>Eutheria</taxon>
        <taxon>Euarchontoglires</taxon>
        <taxon>Primates</taxon>
        <taxon>Haplorrhini</taxon>
        <taxon>Platyrrhini</taxon>
        <taxon>Cebidae</taxon>
        <taxon>Callitrichinae</taxon>
        <taxon>Callithrix</taxon>
        <taxon>Callithrix</taxon>
    </lineage>
</organism>
<dbReference type="GO" id="GO:0005829">
    <property type="term" value="C:cytosol"/>
    <property type="evidence" value="ECO:0007669"/>
    <property type="project" value="TreeGrafter"/>
</dbReference>
<evidence type="ECO:0000259" key="1">
    <source>
        <dbReference type="Pfam" id="PF03281"/>
    </source>
</evidence>
<sequence length="188" mass="21984">MFKLELPRIQLEEYSNTGAYYFVKFKRNLKENPLRQFLEDEILSASKMLSKFRKIIKEEIKNMQDTDVIMERKRRGSPAVTLLIRKEISVDIILALESKSSWPASTQKGLPIKNWLSAKVRTKLRREPFYLVPKHAKEGNSFQGILNININFKKTSKSCSCYMLRQYKVNSQPMLLSFQEPSGKMGVW</sequence>
<feature type="domain" description="Mab-21-like nucleotidyltransferase" evidence="1">
    <location>
        <begin position="1"/>
        <end position="142"/>
    </location>
</feature>
<dbReference type="GO" id="GO:0003690">
    <property type="term" value="F:double-stranded DNA binding"/>
    <property type="evidence" value="ECO:0007669"/>
    <property type="project" value="TreeGrafter"/>
</dbReference>
<dbReference type="GO" id="GO:0002230">
    <property type="term" value="P:positive regulation of defense response to virus by host"/>
    <property type="evidence" value="ECO:0007669"/>
    <property type="project" value="TreeGrafter"/>
</dbReference>
<name>B0KWA7_CALJA</name>
<dbReference type="GO" id="GO:0006974">
    <property type="term" value="P:DNA damage response"/>
    <property type="evidence" value="ECO:0007669"/>
    <property type="project" value="TreeGrafter"/>
</dbReference>
<dbReference type="GO" id="GO:0003682">
    <property type="term" value="F:chromatin binding"/>
    <property type="evidence" value="ECO:0007669"/>
    <property type="project" value="TreeGrafter"/>
</dbReference>
<dbReference type="GO" id="GO:0002218">
    <property type="term" value="P:activation of innate immune response"/>
    <property type="evidence" value="ECO:0007669"/>
    <property type="project" value="TreeGrafter"/>
</dbReference>
<dbReference type="GO" id="GO:0038001">
    <property type="term" value="P:paracrine signaling"/>
    <property type="evidence" value="ECO:0007669"/>
    <property type="project" value="TreeGrafter"/>
</dbReference>
<dbReference type="PANTHER" id="PTHR10656:SF35">
    <property type="entry name" value="CYCLIC GMP-AMP SYNTHASE"/>
    <property type="match status" value="1"/>
</dbReference>
<proteinExistence type="predicted"/>
<reference evidence="2" key="1">
    <citation type="submission" date="2008-01" db="EMBL/GenBank/DDBJ databases">
        <title>NISC Comparative Sequencing Initiative.</title>
        <authorList>
            <person name="Antonellis A."/>
            <person name="Benjamin B."/>
            <person name="Blakesley R.W."/>
            <person name="Bouffard G.G."/>
            <person name="Brinkley C."/>
            <person name="Brooks S."/>
            <person name="Chu G."/>
            <person name="Chub I."/>
            <person name="Coleman H."/>
            <person name="Fuksenko T."/>
            <person name="Gestole M."/>
            <person name="Gregory M."/>
            <person name="Guan X."/>
            <person name="Gupta J."/>
            <person name="Gurson N."/>
            <person name="Han E."/>
            <person name="Han J."/>
            <person name="Hansen N."/>
            <person name="Hargrove A."/>
            <person name="Hines-Harris K."/>
            <person name="Ho S.-L."/>
            <person name="Hu P."/>
            <person name="Hunter G."/>
            <person name="Hurle B."/>
            <person name="Idol J.R."/>
            <person name="Johnson T."/>
            <person name="Knight E."/>
            <person name="Kwong P."/>
            <person name="Lee-Lin S.-Q."/>
            <person name="Legaspi R."/>
            <person name="Madden M."/>
            <person name="Maduro Q.L."/>
            <person name="Maduro V.B."/>
            <person name="Margulies E.H."/>
            <person name="Masiello C."/>
            <person name="Maskeri B."/>
            <person name="McDowell J."/>
            <person name="Merkulov G."/>
            <person name="Montemayor C."/>
            <person name="Mullikin J.C."/>
            <person name="Park M."/>
            <person name="Prasad A."/>
            <person name="Ramsahoye C."/>
            <person name="Reddix-Dugue N."/>
            <person name="Riebow N."/>
            <person name="Schandler K."/>
            <person name="Schueler M.G."/>
            <person name="Sison C."/>
            <person name="Smith L."/>
            <person name="Stantripop S."/>
            <person name="Thomas J.W."/>
            <person name="Thomas P.J."/>
            <person name="Tsipouri V."/>
            <person name="Young A."/>
            <person name="Green E.D."/>
        </authorList>
    </citation>
    <scope>NUCLEOTIDE SEQUENCE</scope>
</reference>
<evidence type="ECO:0000313" key="2">
    <source>
        <dbReference type="EMBL" id="ABY82113.1"/>
    </source>
</evidence>
<dbReference type="Gene3D" id="3.30.460.90">
    <property type="match status" value="1"/>
</dbReference>
<accession>B0KWA7</accession>
<dbReference type="AlphaFoldDB" id="B0KWA7"/>
<dbReference type="GO" id="GO:0061501">
    <property type="term" value="F:2',3'-cyclic GMP-AMP synthase activity"/>
    <property type="evidence" value="ECO:0007669"/>
    <property type="project" value="TreeGrafter"/>
</dbReference>
<dbReference type="EMBL" id="DP000571">
    <property type="protein sequence ID" value="ABY82113.1"/>
    <property type="molecule type" value="Genomic_DNA"/>
</dbReference>
<protein>
    <submittedName>
        <fullName evidence="2">Uncharacterized protein C6ORF150</fullName>
    </submittedName>
</protein>
<dbReference type="PANTHER" id="PTHR10656">
    <property type="entry name" value="CELL FATE DETERMINING PROTEIN MAB21-RELATED"/>
    <property type="match status" value="1"/>
</dbReference>
<dbReference type="GO" id="GO:0032481">
    <property type="term" value="P:positive regulation of type I interferon production"/>
    <property type="evidence" value="ECO:0007669"/>
    <property type="project" value="TreeGrafter"/>
</dbReference>
<gene>
    <name evidence="2" type="primary">C6ORF150</name>
</gene>
<dbReference type="Pfam" id="PF03281">
    <property type="entry name" value="Mab-21"/>
    <property type="match status" value="1"/>
</dbReference>
<dbReference type="InterPro" id="IPR046903">
    <property type="entry name" value="Mab-21-like_nuc_Trfase"/>
</dbReference>